<proteinExistence type="predicted"/>
<evidence type="ECO:0000313" key="2">
    <source>
        <dbReference type="Proteomes" id="UP000814033"/>
    </source>
</evidence>
<gene>
    <name evidence="1" type="ORF">FA95DRAFT_1582938</name>
</gene>
<sequence>MGKLSLLQFLAGQLKSVPPVETRDLKGETVLVVGANVGLGFEAAKHFALMKPEKLVLACRSVKKGEDAARAITESTGFAGGIYVRQVDLTVFDSVIAFADLFERDFRSLDIYVYNAGVLSSAFGQTVDGWENTLEVNHLSCVLLTILMWPCLRRACRPDSRPRTVIVSSDVHYWTTFDPELLGSPDILEKLNDKDYCTPAVVRRRYFDTKLLGVFFVRELASRIFADSSVIPVAVNPGFCKSALRRNFAFPMSLIDSIGDFLFARSTEEGARQLVWAAVGGRESEHELHGAYVSDAGVKEPSDFVLSEEGNRVQKRVWEETVRVLSEVSPRFKEVLAGMLDEEA</sequence>
<protein>
    <submittedName>
        <fullName evidence="1">NAD(P)-binding protein</fullName>
    </submittedName>
</protein>
<reference evidence="1" key="2">
    <citation type="journal article" date="2022" name="New Phytol.">
        <title>Evolutionary transition to the ectomycorrhizal habit in the genomes of a hyperdiverse lineage of mushroom-forming fungi.</title>
        <authorList>
            <person name="Looney B."/>
            <person name="Miyauchi S."/>
            <person name="Morin E."/>
            <person name="Drula E."/>
            <person name="Courty P.E."/>
            <person name="Kohler A."/>
            <person name="Kuo A."/>
            <person name="LaButti K."/>
            <person name="Pangilinan J."/>
            <person name="Lipzen A."/>
            <person name="Riley R."/>
            <person name="Andreopoulos W."/>
            <person name="He G."/>
            <person name="Johnson J."/>
            <person name="Nolan M."/>
            <person name="Tritt A."/>
            <person name="Barry K.W."/>
            <person name="Grigoriev I.V."/>
            <person name="Nagy L.G."/>
            <person name="Hibbett D."/>
            <person name="Henrissat B."/>
            <person name="Matheny P.B."/>
            <person name="Labbe J."/>
            <person name="Martin F.M."/>
        </authorList>
    </citation>
    <scope>NUCLEOTIDE SEQUENCE</scope>
    <source>
        <strain evidence="1">FP105234-sp</strain>
    </source>
</reference>
<organism evidence="1 2">
    <name type="scientific">Auriscalpium vulgare</name>
    <dbReference type="NCBI Taxonomy" id="40419"/>
    <lineage>
        <taxon>Eukaryota</taxon>
        <taxon>Fungi</taxon>
        <taxon>Dikarya</taxon>
        <taxon>Basidiomycota</taxon>
        <taxon>Agaricomycotina</taxon>
        <taxon>Agaricomycetes</taxon>
        <taxon>Russulales</taxon>
        <taxon>Auriscalpiaceae</taxon>
        <taxon>Auriscalpium</taxon>
    </lineage>
</organism>
<dbReference type="EMBL" id="MU275919">
    <property type="protein sequence ID" value="KAI0046699.1"/>
    <property type="molecule type" value="Genomic_DNA"/>
</dbReference>
<comment type="caution">
    <text evidence="1">The sequence shown here is derived from an EMBL/GenBank/DDBJ whole genome shotgun (WGS) entry which is preliminary data.</text>
</comment>
<dbReference type="Proteomes" id="UP000814033">
    <property type="component" value="Unassembled WGS sequence"/>
</dbReference>
<accession>A0ACB8RR97</accession>
<reference evidence="1" key="1">
    <citation type="submission" date="2021-02" db="EMBL/GenBank/DDBJ databases">
        <authorList>
            <consortium name="DOE Joint Genome Institute"/>
            <person name="Ahrendt S."/>
            <person name="Looney B.P."/>
            <person name="Miyauchi S."/>
            <person name="Morin E."/>
            <person name="Drula E."/>
            <person name="Courty P.E."/>
            <person name="Chicoki N."/>
            <person name="Fauchery L."/>
            <person name="Kohler A."/>
            <person name="Kuo A."/>
            <person name="Labutti K."/>
            <person name="Pangilinan J."/>
            <person name="Lipzen A."/>
            <person name="Riley R."/>
            <person name="Andreopoulos W."/>
            <person name="He G."/>
            <person name="Johnson J."/>
            <person name="Barry K.W."/>
            <person name="Grigoriev I.V."/>
            <person name="Nagy L."/>
            <person name="Hibbett D."/>
            <person name="Henrissat B."/>
            <person name="Matheny P.B."/>
            <person name="Labbe J."/>
            <person name="Martin F."/>
        </authorList>
    </citation>
    <scope>NUCLEOTIDE SEQUENCE</scope>
    <source>
        <strain evidence="1">FP105234-sp</strain>
    </source>
</reference>
<keyword evidence="2" id="KW-1185">Reference proteome</keyword>
<name>A0ACB8RR97_9AGAM</name>
<evidence type="ECO:0000313" key="1">
    <source>
        <dbReference type="EMBL" id="KAI0046699.1"/>
    </source>
</evidence>